<dbReference type="EMBL" id="KN834774">
    <property type="protein sequence ID" value="KIK60596.1"/>
    <property type="molecule type" value="Genomic_DNA"/>
</dbReference>
<reference evidence="1 2" key="1">
    <citation type="submission" date="2014-04" db="EMBL/GenBank/DDBJ databases">
        <title>Evolutionary Origins and Diversification of the Mycorrhizal Mutualists.</title>
        <authorList>
            <consortium name="DOE Joint Genome Institute"/>
            <consortium name="Mycorrhizal Genomics Consortium"/>
            <person name="Kohler A."/>
            <person name="Kuo A."/>
            <person name="Nagy L.G."/>
            <person name="Floudas D."/>
            <person name="Copeland A."/>
            <person name="Barry K.W."/>
            <person name="Cichocki N."/>
            <person name="Veneault-Fourrey C."/>
            <person name="LaButti K."/>
            <person name="Lindquist E.A."/>
            <person name="Lipzen A."/>
            <person name="Lundell T."/>
            <person name="Morin E."/>
            <person name="Murat C."/>
            <person name="Riley R."/>
            <person name="Ohm R."/>
            <person name="Sun H."/>
            <person name="Tunlid A."/>
            <person name="Henrissat B."/>
            <person name="Grigoriev I.V."/>
            <person name="Hibbett D.S."/>
            <person name="Martin F."/>
        </authorList>
    </citation>
    <scope>NUCLEOTIDE SEQUENCE [LARGE SCALE GENOMIC DNA]</scope>
    <source>
        <strain evidence="1 2">FD-317 M1</strain>
    </source>
</reference>
<feature type="non-terminal residue" evidence="1">
    <location>
        <position position="109"/>
    </location>
</feature>
<accession>A0A0D0BXZ4</accession>
<evidence type="ECO:0000313" key="2">
    <source>
        <dbReference type="Proteomes" id="UP000053593"/>
    </source>
</evidence>
<organism evidence="1 2">
    <name type="scientific">Collybiopsis luxurians FD-317 M1</name>
    <dbReference type="NCBI Taxonomy" id="944289"/>
    <lineage>
        <taxon>Eukaryota</taxon>
        <taxon>Fungi</taxon>
        <taxon>Dikarya</taxon>
        <taxon>Basidiomycota</taxon>
        <taxon>Agaricomycotina</taxon>
        <taxon>Agaricomycetes</taxon>
        <taxon>Agaricomycetidae</taxon>
        <taxon>Agaricales</taxon>
        <taxon>Marasmiineae</taxon>
        <taxon>Omphalotaceae</taxon>
        <taxon>Collybiopsis</taxon>
        <taxon>Collybiopsis luxurians</taxon>
    </lineage>
</organism>
<protein>
    <submittedName>
        <fullName evidence="1">Uncharacterized protein</fullName>
    </submittedName>
</protein>
<dbReference type="HOGENOM" id="CLU_092523_1_1_1"/>
<dbReference type="OrthoDB" id="5599163at2759"/>
<name>A0A0D0BXZ4_9AGAR</name>
<dbReference type="Proteomes" id="UP000053593">
    <property type="component" value="Unassembled WGS sequence"/>
</dbReference>
<gene>
    <name evidence="1" type="ORF">GYMLUDRAFT_114822</name>
</gene>
<keyword evidence="2" id="KW-1185">Reference proteome</keyword>
<proteinExistence type="predicted"/>
<evidence type="ECO:0000313" key="1">
    <source>
        <dbReference type="EMBL" id="KIK60596.1"/>
    </source>
</evidence>
<dbReference type="AlphaFoldDB" id="A0A0D0BXZ4"/>
<sequence>MPKLNSNPPEVKSTGRYTQERKEIIDKMHSEDFLWPEEKKLMYHFMMEHEDGFAWCDEERGKFKEEFFPPVEMAIVPHASWVERNIPIPPGIFEEVCKVLKKKIDAGVF</sequence>